<sequence length="208" mass="20834">MQADPNADTAIQPQVTEPAEAAPAVEAVRPEPVGVPAEPVAQDAPQEAAANAAWSVPAEAGTPQQDPFPQPPFAPGYVVPPAPKESAVSRLLRKPWAHVLGAGIIGGLIGGVIMAGAVTLFDGDDTAGPARVSRFDDQGGQGGQSGFPFGGQGGQSRQGGQGGGWQLPGQDGTQQDGTQQDGTQQEDLPQGDTQESSGSAITGGLQGA</sequence>
<evidence type="ECO:0000313" key="3">
    <source>
        <dbReference type="EMBL" id="ROO89465.1"/>
    </source>
</evidence>
<dbReference type="EMBL" id="RJKE01000001">
    <property type="protein sequence ID" value="ROO89465.1"/>
    <property type="molecule type" value="Genomic_DNA"/>
</dbReference>
<keyword evidence="2" id="KW-1133">Transmembrane helix</keyword>
<name>A0A3N1D7H3_9ACTN</name>
<dbReference type="AlphaFoldDB" id="A0A3N1D7H3"/>
<proteinExistence type="predicted"/>
<feature type="transmembrane region" description="Helical" evidence="2">
    <location>
        <begin position="99"/>
        <end position="121"/>
    </location>
</feature>
<comment type="caution">
    <text evidence="3">The sequence shown here is derived from an EMBL/GenBank/DDBJ whole genome shotgun (WGS) entry which is preliminary data.</text>
</comment>
<feature type="region of interest" description="Disordered" evidence="1">
    <location>
        <begin position="129"/>
        <end position="208"/>
    </location>
</feature>
<evidence type="ECO:0000256" key="1">
    <source>
        <dbReference type="SAM" id="MobiDB-lite"/>
    </source>
</evidence>
<feature type="region of interest" description="Disordered" evidence="1">
    <location>
        <begin position="1"/>
        <end position="65"/>
    </location>
</feature>
<keyword evidence="2" id="KW-0812">Transmembrane</keyword>
<dbReference type="Proteomes" id="UP000272400">
    <property type="component" value="Unassembled WGS sequence"/>
</dbReference>
<gene>
    <name evidence="3" type="ORF">EDD29_7160</name>
</gene>
<keyword evidence="2" id="KW-0472">Membrane</keyword>
<organism evidence="3 4">
    <name type="scientific">Actinocorallia herbida</name>
    <dbReference type="NCBI Taxonomy" id="58109"/>
    <lineage>
        <taxon>Bacteria</taxon>
        <taxon>Bacillati</taxon>
        <taxon>Actinomycetota</taxon>
        <taxon>Actinomycetes</taxon>
        <taxon>Streptosporangiales</taxon>
        <taxon>Thermomonosporaceae</taxon>
        <taxon>Actinocorallia</taxon>
    </lineage>
</organism>
<feature type="compositionally biased region" description="Low complexity" evidence="1">
    <location>
        <begin position="167"/>
        <end position="185"/>
    </location>
</feature>
<feature type="compositionally biased region" description="Gly residues" evidence="1">
    <location>
        <begin position="139"/>
        <end position="166"/>
    </location>
</feature>
<evidence type="ECO:0000313" key="4">
    <source>
        <dbReference type="Proteomes" id="UP000272400"/>
    </source>
</evidence>
<evidence type="ECO:0000256" key="2">
    <source>
        <dbReference type="SAM" id="Phobius"/>
    </source>
</evidence>
<keyword evidence="4" id="KW-1185">Reference proteome</keyword>
<accession>A0A3N1D7H3</accession>
<reference evidence="3 4" key="1">
    <citation type="submission" date="2018-11" db="EMBL/GenBank/DDBJ databases">
        <title>Sequencing the genomes of 1000 actinobacteria strains.</title>
        <authorList>
            <person name="Klenk H.-P."/>
        </authorList>
    </citation>
    <scope>NUCLEOTIDE SEQUENCE [LARGE SCALE GENOMIC DNA]</scope>
    <source>
        <strain evidence="3 4">DSM 44254</strain>
    </source>
</reference>
<protein>
    <submittedName>
        <fullName evidence="3">Uncharacterized protein</fullName>
    </submittedName>
</protein>
<feature type="compositionally biased region" description="Polar residues" evidence="1">
    <location>
        <begin position="191"/>
        <end position="200"/>
    </location>
</feature>
<feature type="compositionally biased region" description="Low complexity" evidence="1">
    <location>
        <begin position="17"/>
        <end position="53"/>
    </location>
</feature>